<dbReference type="Proteomes" id="UP001054854">
    <property type="component" value="Unassembled WGS sequence"/>
</dbReference>
<evidence type="ECO:0000256" key="1">
    <source>
        <dbReference type="ARBA" id="ARBA00004496"/>
    </source>
</evidence>
<dbReference type="EMBL" id="BNEK01000002">
    <property type="protein sequence ID" value="GHJ26823.1"/>
    <property type="molecule type" value="Genomic_DNA"/>
</dbReference>
<evidence type="ECO:0000256" key="7">
    <source>
        <dbReference type="ARBA" id="ARBA00022777"/>
    </source>
</evidence>
<evidence type="ECO:0000256" key="3">
    <source>
        <dbReference type="ARBA" id="ARBA00022490"/>
    </source>
</evidence>
<accession>A0ABQ3TU07</accession>
<dbReference type="InterPro" id="IPR036662">
    <property type="entry name" value="PTS_EIIA_man-typ_sf"/>
</dbReference>
<dbReference type="SUPFAM" id="SSF53062">
    <property type="entry name" value="PTS system fructose IIA component-like"/>
    <property type="match status" value="1"/>
</dbReference>
<evidence type="ECO:0000259" key="9">
    <source>
        <dbReference type="PROSITE" id="PS51096"/>
    </source>
</evidence>
<feature type="region of interest" description="Disordered" evidence="8">
    <location>
        <begin position="137"/>
        <end position="157"/>
    </location>
</feature>
<proteinExistence type="predicted"/>
<evidence type="ECO:0000256" key="2">
    <source>
        <dbReference type="ARBA" id="ARBA00022448"/>
    </source>
</evidence>
<keyword evidence="7" id="KW-0418">Kinase</keyword>
<dbReference type="InterPro" id="IPR051471">
    <property type="entry name" value="Bacterial_PTS_sugar_comp"/>
</dbReference>
<keyword evidence="2" id="KW-0813">Transport</keyword>
<dbReference type="PANTHER" id="PTHR33799:SF1">
    <property type="entry name" value="PTS SYSTEM MANNOSE-SPECIFIC EIIAB COMPONENT-RELATED"/>
    <property type="match status" value="1"/>
</dbReference>
<keyword evidence="5" id="KW-0808">Transferase</keyword>
<organism evidence="10 11">
    <name type="scientific">Streptomyces hygroscopicus</name>
    <dbReference type="NCBI Taxonomy" id="1912"/>
    <lineage>
        <taxon>Bacteria</taxon>
        <taxon>Bacillati</taxon>
        <taxon>Actinomycetota</taxon>
        <taxon>Actinomycetes</taxon>
        <taxon>Kitasatosporales</taxon>
        <taxon>Streptomycetaceae</taxon>
        <taxon>Streptomyces</taxon>
        <taxon>Streptomyces violaceusniger group</taxon>
    </lineage>
</organism>
<keyword evidence="4" id="KW-0762">Sugar transport</keyword>
<dbReference type="RefSeq" id="WP_236256187.1">
    <property type="nucleotide sequence ID" value="NZ_BNEK01000002.1"/>
</dbReference>
<name>A0ABQ3TU07_STRHY</name>
<gene>
    <name evidence="10" type="ORF">TPA0910_12560</name>
</gene>
<feature type="domain" description="PTS EIIA type-4" evidence="9">
    <location>
        <begin position="13"/>
        <end position="137"/>
    </location>
</feature>
<dbReference type="Gene3D" id="3.40.50.510">
    <property type="entry name" value="Phosphotransferase system, mannose-type IIA component"/>
    <property type="match status" value="1"/>
</dbReference>
<evidence type="ECO:0000256" key="8">
    <source>
        <dbReference type="SAM" id="MobiDB-lite"/>
    </source>
</evidence>
<keyword evidence="3" id="KW-0963">Cytoplasm</keyword>
<dbReference type="PROSITE" id="PS51096">
    <property type="entry name" value="PTS_EIIA_TYPE_4"/>
    <property type="match status" value="1"/>
</dbReference>
<sequence>MGNHNGDQPRAASCGILVTGHGRFAGGLVGAIEVIMGPQDGLRAVDFPETDTAAQLRDNLTRGLAALEDHDSVVVFCDLRGGSPFNVMNELRGTRNGVEIVYGVNLPLLLAFISERDRGESVGALIRSAVEDGHSGLGRFEAPAQATTPSDGDDDWA</sequence>
<reference evidence="10" key="1">
    <citation type="submission" date="2024-05" db="EMBL/GenBank/DDBJ databases">
        <title>Whole genome shotgun sequence of Streptomyces hygroscopicus NBRC 113678.</title>
        <authorList>
            <person name="Komaki H."/>
            <person name="Tamura T."/>
        </authorList>
    </citation>
    <scope>NUCLEOTIDE SEQUENCE</scope>
    <source>
        <strain evidence="10">N11-34</strain>
    </source>
</reference>
<evidence type="ECO:0000256" key="5">
    <source>
        <dbReference type="ARBA" id="ARBA00022679"/>
    </source>
</evidence>
<dbReference type="CDD" id="cd00006">
    <property type="entry name" value="PTS_IIA_man"/>
    <property type="match status" value="1"/>
</dbReference>
<dbReference type="InterPro" id="IPR004701">
    <property type="entry name" value="PTS_EIIA_man-typ"/>
</dbReference>
<evidence type="ECO:0000256" key="4">
    <source>
        <dbReference type="ARBA" id="ARBA00022597"/>
    </source>
</evidence>
<evidence type="ECO:0000313" key="11">
    <source>
        <dbReference type="Proteomes" id="UP001054854"/>
    </source>
</evidence>
<protein>
    <submittedName>
        <fullName evidence="10">PTS N-acetylgalactosamine transporter subunit IIA</fullName>
    </submittedName>
</protein>
<keyword evidence="11" id="KW-1185">Reference proteome</keyword>
<evidence type="ECO:0000256" key="6">
    <source>
        <dbReference type="ARBA" id="ARBA00022683"/>
    </source>
</evidence>
<comment type="caution">
    <text evidence="10">The sequence shown here is derived from an EMBL/GenBank/DDBJ whole genome shotgun (WGS) entry which is preliminary data.</text>
</comment>
<evidence type="ECO:0000313" key="10">
    <source>
        <dbReference type="EMBL" id="GHJ26823.1"/>
    </source>
</evidence>
<comment type="subcellular location">
    <subcellularLocation>
        <location evidence="1">Cytoplasm</location>
    </subcellularLocation>
</comment>
<keyword evidence="6" id="KW-0598">Phosphotransferase system</keyword>
<dbReference type="InterPro" id="IPR033887">
    <property type="entry name" value="PTS_IIA_man"/>
</dbReference>
<dbReference type="PANTHER" id="PTHR33799">
    <property type="entry name" value="PTS PERMEASE-RELATED-RELATED"/>
    <property type="match status" value="1"/>
</dbReference>
<dbReference type="Pfam" id="PF03610">
    <property type="entry name" value="EIIA-man"/>
    <property type="match status" value="1"/>
</dbReference>